<sequence length="471" mass="49687">MTLHPFDTAEAALRAALPPACFRELTPAYLEEPRGRYASAGGLLIAPATTDEVATVLRICNDARVGVVPYGGGTGLVGGQMAPDGPMPVILSMERMTAIRHIDPDGFNMVVEAGVILEAIQKAAADADRLFPLSLASQGSARIGGNLATNAGGVNVLRYGNTRDLVLGIEAVLPDGTIHHGLSALRKNNTGYDLRHLLIGSEGTLGIITAATLKLVSRPSSQATALLAVPGPKAALELLSLGRKHLGEAISAFELMHRMGLDFLAEVGPDVRAPFETPPEWMVLIDVGTSGTLVAQDALEALFAEAFDGGLVSDGVISQSETQRAEFWAIREQIPEANRRIGSVSSHDISVPIAAIPGFIAEAPGRLAELGDWRINCFGHLGDGNLHYNVFPVHGKSRSDHDNLRPAIKACVHDLVHEMGGSISAEHGVGRTKVADLERYGDPGKLVAMRAIKAALDPMGIMNPGAVLPER</sequence>
<dbReference type="Gene3D" id="3.30.70.2740">
    <property type="match status" value="1"/>
</dbReference>
<dbReference type="Pfam" id="PF01565">
    <property type="entry name" value="FAD_binding_4"/>
    <property type="match status" value="1"/>
</dbReference>
<dbReference type="Proteomes" id="UP000051298">
    <property type="component" value="Unassembled WGS sequence"/>
</dbReference>
<dbReference type="InterPro" id="IPR016164">
    <property type="entry name" value="FAD-linked_Oxase-like_C"/>
</dbReference>
<dbReference type="Pfam" id="PF02913">
    <property type="entry name" value="FAD-oxidase_C"/>
    <property type="match status" value="1"/>
</dbReference>
<gene>
    <name evidence="6" type="ORF">THS5294_03323</name>
</gene>
<dbReference type="EC" id="1.-.-.-" evidence="6"/>
<dbReference type="SUPFAM" id="SSF55103">
    <property type="entry name" value="FAD-linked oxidases, C-terminal domain"/>
    <property type="match status" value="1"/>
</dbReference>
<keyword evidence="3" id="KW-0285">Flavoprotein</keyword>
<reference evidence="6 7" key="1">
    <citation type="submission" date="2015-09" db="EMBL/GenBank/DDBJ databases">
        <authorList>
            <consortium name="Swine Surveillance"/>
        </authorList>
    </citation>
    <scope>NUCLEOTIDE SEQUENCE [LARGE SCALE GENOMIC DNA]</scope>
    <source>
        <strain evidence="6 7">CECT 5294</strain>
    </source>
</reference>
<dbReference type="InterPro" id="IPR016169">
    <property type="entry name" value="FAD-bd_PCMH_sub2"/>
</dbReference>
<dbReference type="PROSITE" id="PS51387">
    <property type="entry name" value="FAD_PCMH"/>
    <property type="match status" value="1"/>
</dbReference>
<comment type="similarity">
    <text evidence="2">Belongs to the FAD-binding oxidoreductase/transferase type 4 family.</text>
</comment>
<dbReference type="eggNOG" id="COG0277">
    <property type="taxonomic scope" value="Bacteria"/>
</dbReference>
<dbReference type="InterPro" id="IPR006094">
    <property type="entry name" value="Oxid_FAD_bind_N"/>
</dbReference>
<evidence type="ECO:0000256" key="2">
    <source>
        <dbReference type="ARBA" id="ARBA00008000"/>
    </source>
</evidence>
<proteinExistence type="inferred from homology"/>
<evidence type="ECO:0000313" key="6">
    <source>
        <dbReference type="EMBL" id="CUH62009.1"/>
    </source>
</evidence>
<evidence type="ECO:0000259" key="5">
    <source>
        <dbReference type="PROSITE" id="PS51387"/>
    </source>
</evidence>
<dbReference type="GO" id="GO:0071949">
    <property type="term" value="F:FAD binding"/>
    <property type="evidence" value="ECO:0007669"/>
    <property type="project" value="InterPro"/>
</dbReference>
<dbReference type="Gene3D" id="3.30.465.10">
    <property type="match status" value="1"/>
</dbReference>
<evidence type="ECO:0000313" key="7">
    <source>
        <dbReference type="Proteomes" id="UP000051298"/>
    </source>
</evidence>
<dbReference type="PANTHER" id="PTHR43716:SF2">
    <property type="entry name" value="BLL6224 PROTEIN"/>
    <property type="match status" value="1"/>
</dbReference>
<comment type="cofactor">
    <cofactor evidence="1">
        <name>FAD</name>
        <dbReference type="ChEBI" id="CHEBI:57692"/>
    </cofactor>
</comment>
<dbReference type="Gene3D" id="3.30.70.2190">
    <property type="match status" value="1"/>
</dbReference>
<dbReference type="AlphaFoldDB" id="A0A0P1F2W8"/>
<dbReference type="FunFam" id="1.10.45.10:FF:000001">
    <property type="entry name" value="D-lactate dehydrogenase mitochondrial"/>
    <property type="match status" value="1"/>
</dbReference>
<dbReference type="InterPro" id="IPR051264">
    <property type="entry name" value="FAD-oxidored/transferase_4"/>
</dbReference>
<dbReference type="Gene3D" id="1.10.45.10">
    <property type="entry name" value="Vanillyl-alcohol Oxidase, Chain A, domain 4"/>
    <property type="match status" value="1"/>
</dbReference>
<protein>
    <submittedName>
        <fullName evidence="6">Putative FAD-linked oxidoreductase</fullName>
        <ecNumber evidence="6">1.-.-.-</ecNumber>
    </submittedName>
</protein>
<dbReference type="STRING" id="266809.PM03_02025"/>
<dbReference type="InterPro" id="IPR004113">
    <property type="entry name" value="FAD-bd_oxidored_4_C"/>
</dbReference>
<dbReference type="RefSeq" id="WP_058124568.1">
    <property type="nucleotide sequence ID" value="NZ_CYRX01000033.1"/>
</dbReference>
<name>A0A0P1F2W8_9RHOB</name>
<dbReference type="InterPro" id="IPR016166">
    <property type="entry name" value="FAD-bd_PCMH"/>
</dbReference>
<keyword evidence="4" id="KW-0274">FAD</keyword>
<evidence type="ECO:0000256" key="1">
    <source>
        <dbReference type="ARBA" id="ARBA00001974"/>
    </source>
</evidence>
<dbReference type="InterPro" id="IPR036318">
    <property type="entry name" value="FAD-bd_PCMH-like_sf"/>
</dbReference>
<evidence type="ECO:0000256" key="4">
    <source>
        <dbReference type="ARBA" id="ARBA00022827"/>
    </source>
</evidence>
<dbReference type="EMBL" id="CYRX01000033">
    <property type="protein sequence ID" value="CUH62009.1"/>
    <property type="molecule type" value="Genomic_DNA"/>
</dbReference>
<dbReference type="InterPro" id="IPR016171">
    <property type="entry name" value="Vanillyl_alc_oxidase_C-sub2"/>
</dbReference>
<keyword evidence="6" id="KW-0560">Oxidoreductase</keyword>
<organism evidence="6 7">
    <name type="scientific">Thalassobacter stenotrophicus</name>
    <dbReference type="NCBI Taxonomy" id="266809"/>
    <lineage>
        <taxon>Bacteria</taxon>
        <taxon>Pseudomonadati</taxon>
        <taxon>Pseudomonadota</taxon>
        <taxon>Alphaproteobacteria</taxon>
        <taxon>Rhodobacterales</taxon>
        <taxon>Roseobacteraceae</taxon>
        <taxon>Thalassobacter</taxon>
    </lineage>
</organism>
<dbReference type="GO" id="GO:0022904">
    <property type="term" value="P:respiratory electron transport chain"/>
    <property type="evidence" value="ECO:0007669"/>
    <property type="project" value="TreeGrafter"/>
</dbReference>
<dbReference type="SUPFAM" id="SSF56176">
    <property type="entry name" value="FAD-binding/transporter-associated domain-like"/>
    <property type="match status" value="1"/>
</dbReference>
<accession>A0A0P1F2W8</accession>
<dbReference type="GO" id="GO:0016491">
    <property type="term" value="F:oxidoreductase activity"/>
    <property type="evidence" value="ECO:0007669"/>
    <property type="project" value="UniProtKB-KW"/>
</dbReference>
<feature type="domain" description="FAD-binding PCMH-type" evidence="5">
    <location>
        <begin position="37"/>
        <end position="218"/>
    </location>
</feature>
<dbReference type="PANTHER" id="PTHR43716">
    <property type="entry name" value="D-2-HYDROXYGLUTARATE DEHYDROGENASE, MITOCHONDRIAL"/>
    <property type="match status" value="1"/>
</dbReference>
<evidence type="ECO:0000256" key="3">
    <source>
        <dbReference type="ARBA" id="ARBA00022630"/>
    </source>
</evidence>